<accession>A0A3R9PXV2</accession>
<keyword evidence="2" id="KW-1185">Reference proteome</keyword>
<comment type="caution">
    <text evidence="1">The sequence shown here is derived from an EMBL/GenBank/DDBJ whole genome shotgun (WGS) entry which is preliminary data.</text>
</comment>
<dbReference type="AlphaFoldDB" id="A0A3R9PXV2"/>
<dbReference type="OrthoDB" id="885790at2"/>
<organism evidence="1 2">
    <name type="scientific">Hymenobacter rigui</name>
    <dbReference type="NCBI Taxonomy" id="334424"/>
    <lineage>
        <taxon>Bacteria</taxon>
        <taxon>Pseudomonadati</taxon>
        <taxon>Bacteroidota</taxon>
        <taxon>Cytophagia</taxon>
        <taxon>Cytophagales</taxon>
        <taxon>Hymenobacteraceae</taxon>
        <taxon>Hymenobacter</taxon>
    </lineage>
</organism>
<sequence length="184" mass="20513">MTYRYIPAPATVGTYKIEGGAWQEGLLYVGVPGQLSVLSQDKKDTVTYQAKQVKAYVTGQDTFEVLRNLKVKKGNLEAVFAHRLYKYGQLTAFKVPRRLILFGEPSVNGIPASVFELVVQSTTGDAVVVPIGRRAFIEAMLPLVGDCPELATQISKGKLWREDMRKILRTYAYWQQANPQSAVN</sequence>
<protein>
    <submittedName>
        <fullName evidence="1">Uncharacterized protein</fullName>
    </submittedName>
</protein>
<dbReference type="RefSeq" id="WP_125420374.1">
    <property type="nucleotide sequence ID" value="NZ_RWIT01000005.1"/>
</dbReference>
<proteinExistence type="predicted"/>
<dbReference type="EMBL" id="RWIT01000005">
    <property type="protein sequence ID" value="RSK48547.1"/>
    <property type="molecule type" value="Genomic_DNA"/>
</dbReference>
<evidence type="ECO:0000313" key="1">
    <source>
        <dbReference type="EMBL" id="RSK48547.1"/>
    </source>
</evidence>
<name>A0A3R9PXV2_9BACT</name>
<evidence type="ECO:0000313" key="2">
    <source>
        <dbReference type="Proteomes" id="UP000273500"/>
    </source>
</evidence>
<reference evidence="1 2" key="1">
    <citation type="submission" date="2018-12" db="EMBL/GenBank/DDBJ databases">
        <authorList>
            <person name="Feng G."/>
            <person name="Zhu H."/>
        </authorList>
    </citation>
    <scope>NUCLEOTIDE SEQUENCE [LARGE SCALE GENOMIC DNA]</scope>
    <source>
        <strain evidence="1 2">KCTC 12533</strain>
    </source>
</reference>
<gene>
    <name evidence="1" type="ORF">EI291_12590</name>
</gene>
<dbReference type="Proteomes" id="UP000273500">
    <property type="component" value="Unassembled WGS sequence"/>
</dbReference>